<keyword evidence="5" id="KW-0067">ATP-binding</keyword>
<dbReference type="InterPro" id="IPR000330">
    <property type="entry name" value="SNF2_N"/>
</dbReference>
<evidence type="ECO:0000256" key="2">
    <source>
        <dbReference type="SAM" id="Coils"/>
    </source>
</evidence>
<dbReference type="Pfam" id="PF00271">
    <property type="entry name" value="Helicase_C"/>
    <property type="match status" value="1"/>
</dbReference>
<evidence type="ECO:0000259" key="4">
    <source>
        <dbReference type="PROSITE" id="PS51194"/>
    </source>
</evidence>
<dbReference type="CDD" id="cd18793">
    <property type="entry name" value="SF2_C_SNF"/>
    <property type="match status" value="1"/>
</dbReference>
<dbReference type="Gene3D" id="3.30.870.10">
    <property type="entry name" value="Endonuclease Chain A"/>
    <property type="match status" value="1"/>
</dbReference>
<evidence type="ECO:0000313" key="5">
    <source>
        <dbReference type="EMBL" id="QSG09599.1"/>
    </source>
</evidence>
<feature type="domain" description="Helicase C-terminal" evidence="4">
    <location>
        <begin position="873"/>
        <end position="1038"/>
    </location>
</feature>
<feature type="coiled-coil region" evidence="2">
    <location>
        <begin position="772"/>
        <end position="799"/>
    </location>
</feature>
<sequence>MTSLRHYDWRAVYESQPSDDRSYLVEEFYRPALERATQYDRIAGYFNSGALAAAAKGIEAFIDNDAEMRLIVGAQLQERDRPILEALEDEFDERFTDLDESQLDGRLEILAWLLEHDRLKIKVAQPKHGKWGVFHPKVGIFYDSEGNRLSFEGSVNETKSGWTMNYERFKVHRDWRREEATYLTADVESFDQLWNDDHEYVDVYDLSTAIEENIIEWKSPDSFDGVEKAAKRAQGKDERPEESETGEVTASGAAAATILDKGPKMPQGLHIAEEASTIDPWPHQRVVSDTAVNTYPQGFLFCDEVGLGKTIEIGFTLSRLGLTDEIQNSLLLVPAGLTQQWQEELWEKFNLNTYRYDRTTGGDYVFYDAFGNATAPPGESELDIDAARRAEDWTESPIWRFVHDRQADSDQPVIVIMSWHTARLSRYWDDIAPGGKDNGRQRGNVPASVRGRDASEREGVWDTVVVDEAHNARRTTNLYGLLEELRPHTQTYYLMTATPMQLHHEELYDLLTLLELPDEWDNRNRFSDFFRTRRALIDALDESGSDEALTEISTQQTLDGEYQAGIDTSLSTSEEIYLKVSEALGLEDEAIARQRLLTACKLARSYGDSYDGYVETVDEAIAAADLDTFMGEDRQLKQLLYPESVVATEPFIVSRSDRRTAIDELSEDAWRVIQEVLDEATPVNALLHRNTRDTLEKYSEADILDESVADRDPERKDISLSDEAAEVYERIDEYTTKFYKKAQEAEEQQTQALGFVMTTYRERLTSSIAAIRKSLSHRLETLERQHKALERKAAVEEDIDAEAAASLAEFSTAEQVDFAELEDGGESMLGVDISEVVPGDTDEGLSLIEEEITELRSFIQDVRQIGRDPKINQLRDDLRELDKQGHDRVLVFTQYTDTLDYVRSHLTQTHGENVATYSGRGGEMYDADADEWYGVSKEQVKRAFAAEEDGVDVLVGTEAASEGLNLQECGAVINYDLPWNPMKVEQRIGRVDRIGQEHDEITIYHYIYEDTIENDIYDALDDRINMFEDVVGELQPILAGVNQNIKSATLEGDGDAAASVSEQMQATGDQDTVDVREALTEVESATREEVLANARLTAWESYSHPDIESVGAESHDNVPFTTGSVEAAFTSVFPGILDSLTVTPVAEIEEASEIDEEYREAVYRVTLPDEVEISWQLEEGTVASQIANKENTVAVTFDPACADEYPSLRFALPGEPIFDQLVDLVCSATDTDKYEWVQLGYDWTGDDYRTGGESWIIGHLFKDEAGVVLGPDGTAVETPTDMERLEEWVHLFTQNRT</sequence>
<dbReference type="SUPFAM" id="SSF52540">
    <property type="entry name" value="P-loop containing nucleoside triphosphate hydrolases"/>
    <property type="match status" value="2"/>
</dbReference>
<dbReference type="GO" id="GO:0004386">
    <property type="term" value="F:helicase activity"/>
    <property type="evidence" value="ECO:0007669"/>
    <property type="project" value="UniProtKB-KW"/>
</dbReference>
<dbReference type="RefSeq" id="WP_229109773.1">
    <property type="nucleotide sequence ID" value="NZ_CP064788.1"/>
</dbReference>
<reference evidence="5 6" key="1">
    <citation type="submission" date="2020-11" db="EMBL/GenBank/DDBJ databases">
        <title>Carbohydrate-dependent, anaerobic sulfur respiration: A novel catabolism in halophilic archaea.</title>
        <authorList>
            <person name="Sorokin D.Y."/>
            <person name="Messina E."/>
            <person name="Smedile F."/>
            <person name="La Cono V."/>
            <person name="Hallsworth J.E."/>
            <person name="Yakimov M.M."/>
        </authorList>
    </citation>
    <scope>NUCLEOTIDE SEQUENCE [LARGE SCALE GENOMIC DNA]</scope>
    <source>
        <strain evidence="5 6">HSR12-2</strain>
    </source>
</reference>
<feature type="region of interest" description="Disordered" evidence="3">
    <location>
        <begin position="226"/>
        <end position="249"/>
    </location>
</feature>
<feature type="compositionally biased region" description="Basic and acidic residues" evidence="3">
    <location>
        <begin position="226"/>
        <end position="239"/>
    </location>
</feature>
<keyword evidence="6" id="KW-1185">Reference proteome</keyword>
<dbReference type="Gene3D" id="3.40.50.10810">
    <property type="entry name" value="Tandem AAA-ATPase domain"/>
    <property type="match status" value="1"/>
</dbReference>
<dbReference type="Gene3D" id="3.40.50.300">
    <property type="entry name" value="P-loop containing nucleotide triphosphate hydrolases"/>
    <property type="match status" value="1"/>
</dbReference>
<dbReference type="PROSITE" id="PS51194">
    <property type="entry name" value="HELICASE_CTER"/>
    <property type="match status" value="1"/>
</dbReference>
<dbReference type="GO" id="GO:0016787">
    <property type="term" value="F:hydrolase activity"/>
    <property type="evidence" value="ECO:0007669"/>
    <property type="project" value="UniProtKB-KW"/>
</dbReference>
<dbReference type="GO" id="GO:0140097">
    <property type="term" value="F:catalytic activity, acting on DNA"/>
    <property type="evidence" value="ECO:0007669"/>
    <property type="project" value="UniProtKB-ARBA"/>
</dbReference>
<dbReference type="InterPro" id="IPR027417">
    <property type="entry name" value="P-loop_NTPase"/>
</dbReference>
<organism evidence="5 6">
    <name type="scientific">Halapricum desulfuricans</name>
    <dbReference type="NCBI Taxonomy" id="2841257"/>
    <lineage>
        <taxon>Archaea</taxon>
        <taxon>Methanobacteriati</taxon>
        <taxon>Methanobacteriota</taxon>
        <taxon>Stenosarchaea group</taxon>
        <taxon>Halobacteria</taxon>
        <taxon>Halobacteriales</taxon>
        <taxon>Haloarculaceae</taxon>
        <taxon>Halapricum</taxon>
    </lineage>
</organism>
<keyword evidence="1" id="KW-0378">Hydrolase</keyword>
<dbReference type="InterPro" id="IPR038718">
    <property type="entry name" value="SNF2-like_sf"/>
</dbReference>
<keyword evidence="5" id="KW-0347">Helicase</keyword>
<keyword evidence="2" id="KW-0175">Coiled coil</keyword>
<keyword evidence="5" id="KW-0547">Nucleotide-binding</keyword>
<dbReference type="GeneID" id="68852826"/>
<name>A0A897NF98_9EURY</name>
<evidence type="ECO:0000256" key="3">
    <source>
        <dbReference type="SAM" id="MobiDB-lite"/>
    </source>
</evidence>
<dbReference type="InterPro" id="IPR014001">
    <property type="entry name" value="Helicase_ATP-bd"/>
</dbReference>
<dbReference type="KEGG" id="hds:HSR122_2218"/>
<evidence type="ECO:0000313" key="6">
    <source>
        <dbReference type="Proteomes" id="UP000662973"/>
    </source>
</evidence>
<dbReference type="SMART" id="SM00490">
    <property type="entry name" value="HELICc"/>
    <property type="match status" value="1"/>
</dbReference>
<proteinExistence type="predicted"/>
<dbReference type="EMBL" id="CP064788">
    <property type="protein sequence ID" value="QSG09599.1"/>
    <property type="molecule type" value="Genomic_DNA"/>
</dbReference>
<dbReference type="SMART" id="SM00487">
    <property type="entry name" value="DEXDc"/>
    <property type="match status" value="1"/>
</dbReference>
<dbReference type="Proteomes" id="UP000662973">
    <property type="component" value="Chromosome"/>
</dbReference>
<accession>A0A897NF98</accession>
<dbReference type="Pfam" id="PF00176">
    <property type="entry name" value="SNF2-rel_dom"/>
    <property type="match status" value="1"/>
</dbReference>
<dbReference type="InterPro" id="IPR049730">
    <property type="entry name" value="SNF2/RAD54-like_C"/>
</dbReference>
<protein>
    <submittedName>
        <fullName evidence="5">Superfamily II DNA/RNA helicase, SNF2 family</fullName>
    </submittedName>
</protein>
<gene>
    <name evidence="5" type="primary">hepA2</name>
    <name evidence="5" type="ORF">HSR122_2218</name>
</gene>
<feature type="region of interest" description="Disordered" evidence="3">
    <location>
        <begin position="435"/>
        <end position="454"/>
    </location>
</feature>
<dbReference type="GO" id="GO:0005524">
    <property type="term" value="F:ATP binding"/>
    <property type="evidence" value="ECO:0007669"/>
    <property type="project" value="InterPro"/>
</dbReference>
<evidence type="ECO:0000256" key="1">
    <source>
        <dbReference type="ARBA" id="ARBA00022801"/>
    </source>
</evidence>
<dbReference type="CDD" id="cd09179">
    <property type="entry name" value="PLDc_N_DEXD_a"/>
    <property type="match status" value="1"/>
</dbReference>
<dbReference type="InterPro" id="IPR001650">
    <property type="entry name" value="Helicase_C-like"/>
</dbReference>
<dbReference type="PANTHER" id="PTHR10799">
    <property type="entry name" value="SNF2/RAD54 HELICASE FAMILY"/>
    <property type="match status" value="1"/>
</dbReference>